<comment type="catalytic activity">
    <reaction evidence="9">
        <text>L-seryl-[protein] + UDP-N-acetyl-alpha-D-glucosamine = 3-O-(N-acetyl-beta-D-glucosaminyl)-L-seryl-[protein] + UDP + H(+)</text>
        <dbReference type="Rhea" id="RHEA:48904"/>
        <dbReference type="Rhea" id="RHEA-COMP:9863"/>
        <dbReference type="Rhea" id="RHEA-COMP:12251"/>
        <dbReference type="ChEBI" id="CHEBI:15378"/>
        <dbReference type="ChEBI" id="CHEBI:29999"/>
        <dbReference type="ChEBI" id="CHEBI:57705"/>
        <dbReference type="ChEBI" id="CHEBI:58223"/>
        <dbReference type="ChEBI" id="CHEBI:90838"/>
        <dbReference type="EC" id="2.4.1.255"/>
    </reaction>
</comment>
<evidence type="ECO:0000256" key="6">
    <source>
        <dbReference type="ARBA" id="ARBA00023180"/>
    </source>
</evidence>
<evidence type="ECO:0000256" key="10">
    <source>
        <dbReference type="ARBA" id="ARBA00049432"/>
    </source>
</evidence>
<dbReference type="OrthoDB" id="529273at2759"/>
<evidence type="ECO:0000256" key="4">
    <source>
        <dbReference type="ARBA" id="ARBA00022729"/>
    </source>
</evidence>
<proteinExistence type="predicted"/>
<evidence type="ECO:0000256" key="2">
    <source>
        <dbReference type="ARBA" id="ARBA00022676"/>
    </source>
</evidence>
<reference evidence="13 14" key="1">
    <citation type="submission" date="2019-04" db="EMBL/GenBank/DDBJ databases">
        <title>Friends and foes A comparative genomics studyof 23 Aspergillus species from section Flavi.</title>
        <authorList>
            <consortium name="DOE Joint Genome Institute"/>
            <person name="Kjaerbolling I."/>
            <person name="Vesth T."/>
            <person name="Frisvad J.C."/>
            <person name="Nybo J.L."/>
            <person name="Theobald S."/>
            <person name="Kildgaard S."/>
            <person name="Isbrandt T."/>
            <person name="Kuo A."/>
            <person name="Sato A."/>
            <person name="Lyhne E.K."/>
            <person name="Kogle M.E."/>
            <person name="Wiebenga A."/>
            <person name="Kun R.S."/>
            <person name="Lubbers R.J."/>
            <person name="Makela M.R."/>
            <person name="Barry K."/>
            <person name="Chovatia M."/>
            <person name="Clum A."/>
            <person name="Daum C."/>
            <person name="Haridas S."/>
            <person name="He G."/>
            <person name="LaButti K."/>
            <person name="Lipzen A."/>
            <person name="Mondo S."/>
            <person name="Riley R."/>
            <person name="Salamov A."/>
            <person name="Simmons B.A."/>
            <person name="Magnuson J.K."/>
            <person name="Henrissat B."/>
            <person name="Mortensen U.H."/>
            <person name="Larsen T.O."/>
            <person name="Devries R.P."/>
            <person name="Grigoriev I.V."/>
            <person name="Machida M."/>
            <person name="Baker S.E."/>
            <person name="Andersen M.R."/>
        </authorList>
    </citation>
    <scope>NUCLEOTIDE SEQUENCE [LARGE SCALE GENOMIC DNA]</scope>
    <source>
        <strain evidence="13 14">CBS 763.97</strain>
    </source>
</reference>
<accession>A0A5N7A484</accession>
<evidence type="ECO:0000259" key="12">
    <source>
        <dbReference type="Pfam" id="PF04577"/>
    </source>
</evidence>
<keyword evidence="11" id="KW-0812">Transmembrane</keyword>
<evidence type="ECO:0000313" key="13">
    <source>
        <dbReference type="EMBL" id="KAE8364248.1"/>
    </source>
</evidence>
<dbReference type="GeneID" id="43654851"/>
<keyword evidence="11" id="KW-0472">Membrane</keyword>
<keyword evidence="14" id="KW-1185">Reference proteome</keyword>
<keyword evidence="11" id="KW-1133">Transmembrane helix</keyword>
<dbReference type="AlphaFoldDB" id="A0A5N7A484"/>
<evidence type="ECO:0000256" key="9">
    <source>
        <dbReference type="ARBA" id="ARBA00048317"/>
    </source>
</evidence>
<dbReference type="RefSeq" id="XP_031927329.1">
    <property type="nucleotide sequence ID" value="XM_032070405.1"/>
</dbReference>
<dbReference type="InterPro" id="IPR049625">
    <property type="entry name" value="Glyco_transf_61_cat"/>
</dbReference>
<protein>
    <recommendedName>
        <fullName evidence="7">EGF domain-specific O-linked N-acetylglucosamine transferase</fullName>
        <ecNumber evidence="1">2.4.1.255</ecNumber>
    </recommendedName>
    <alternativeName>
        <fullName evidence="8">Extracellular O-linked N-acetylglucosamine transferase</fullName>
    </alternativeName>
</protein>
<evidence type="ECO:0000256" key="1">
    <source>
        <dbReference type="ARBA" id="ARBA00011970"/>
    </source>
</evidence>
<evidence type="ECO:0000256" key="5">
    <source>
        <dbReference type="ARBA" id="ARBA00022824"/>
    </source>
</evidence>
<sequence length="481" mass="53715">MDYRAVFLQRKALRFVVSAFIILSFISFLLVPRHARETTLHLSPTPAAEDVGDKEVVMPPPPSDYVASPREAPLCANLFGMAYLENTRGVAAEYCAPQSPSTLTCFHNQASGSRVDTFCLAQGASYNASRQKFALDCELQQPSKPDSPFDIPQYGRFENYWYNTGPNVVFNNLIDLQNDLSTSTGTPLGSANFTILVNREGATNPWHTLMEIFSMTMTIDVLQMSRDADSERPLFTAADIDNTQVLIMDNHENGPFFDLWSLFAKRPALRLHDLSLDLSIEPQNLIIPLAGGSNPLWQGDWEPHSCKDSPLLRTFSNRVLDFYGLKERVPEGPEIVVTFINRTGSRRLTHSEEYLQAVEANIPHTRLQSFDFATMSLERQLDIVRGTDVLVGVHGAGLTHGIFLSQGSSMVEILPAGLNHKGFRNMASLMGHSYFSTHAARASNNDWHNEDVFLENDRFMDIMNIAIKAVYNKGGKNFDAV</sequence>
<dbReference type="Proteomes" id="UP000326268">
    <property type="component" value="Unassembled WGS sequence"/>
</dbReference>
<dbReference type="Pfam" id="PF04577">
    <property type="entry name" value="Glyco_transf_61"/>
    <property type="match status" value="1"/>
</dbReference>
<dbReference type="EMBL" id="ML737655">
    <property type="protein sequence ID" value="KAE8364248.1"/>
    <property type="molecule type" value="Genomic_DNA"/>
</dbReference>
<comment type="catalytic activity">
    <reaction evidence="10">
        <text>L-threonyl-[protein] + UDP-N-acetyl-alpha-D-glucosamine = 3-O-(N-acetyl-beta-D-glucosaminyl)-L-threonyl-[protein] + UDP + H(+)</text>
        <dbReference type="Rhea" id="RHEA:48908"/>
        <dbReference type="Rhea" id="RHEA-COMP:11060"/>
        <dbReference type="Rhea" id="RHEA-COMP:12252"/>
        <dbReference type="ChEBI" id="CHEBI:15378"/>
        <dbReference type="ChEBI" id="CHEBI:30013"/>
        <dbReference type="ChEBI" id="CHEBI:57705"/>
        <dbReference type="ChEBI" id="CHEBI:58223"/>
        <dbReference type="ChEBI" id="CHEBI:90840"/>
        <dbReference type="EC" id="2.4.1.255"/>
    </reaction>
</comment>
<feature type="domain" description="Glycosyltransferase 61 catalytic" evidence="12">
    <location>
        <begin position="302"/>
        <end position="411"/>
    </location>
</feature>
<keyword evidence="4" id="KW-0732">Signal</keyword>
<dbReference type="EC" id="2.4.1.255" evidence="1"/>
<evidence type="ECO:0000256" key="8">
    <source>
        <dbReference type="ARBA" id="ARBA00042574"/>
    </source>
</evidence>
<dbReference type="PANTHER" id="PTHR20961">
    <property type="entry name" value="GLYCOSYLTRANSFERASE"/>
    <property type="match status" value="1"/>
</dbReference>
<organism evidence="13 14">
    <name type="scientific">Aspergillus caelatus</name>
    <dbReference type="NCBI Taxonomy" id="61420"/>
    <lineage>
        <taxon>Eukaryota</taxon>
        <taxon>Fungi</taxon>
        <taxon>Dikarya</taxon>
        <taxon>Ascomycota</taxon>
        <taxon>Pezizomycotina</taxon>
        <taxon>Eurotiomycetes</taxon>
        <taxon>Eurotiomycetidae</taxon>
        <taxon>Eurotiales</taxon>
        <taxon>Aspergillaceae</taxon>
        <taxon>Aspergillus</taxon>
        <taxon>Aspergillus subgen. Circumdati</taxon>
    </lineage>
</organism>
<dbReference type="InterPro" id="IPR007657">
    <property type="entry name" value="Glycosyltransferase_61"/>
</dbReference>
<feature type="transmembrane region" description="Helical" evidence="11">
    <location>
        <begin position="12"/>
        <end position="31"/>
    </location>
</feature>
<dbReference type="GO" id="GO:0005788">
    <property type="term" value="C:endoplasmic reticulum lumen"/>
    <property type="evidence" value="ECO:0007669"/>
    <property type="project" value="TreeGrafter"/>
</dbReference>
<gene>
    <name evidence="13" type="ORF">BDV27DRAFT_145415</name>
</gene>
<evidence type="ECO:0000256" key="11">
    <source>
        <dbReference type="SAM" id="Phobius"/>
    </source>
</evidence>
<keyword evidence="3" id="KW-0808">Transferase</keyword>
<name>A0A5N7A484_9EURO</name>
<evidence type="ECO:0000313" key="14">
    <source>
        <dbReference type="Proteomes" id="UP000326268"/>
    </source>
</evidence>
<dbReference type="PANTHER" id="PTHR20961:SF148">
    <property type="entry name" value="EGF DOMAIN-SPECIFIC O-LINKED N-ACETYLGLUCOSAMINE TRANSFERASE"/>
    <property type="match status" value="1"/>
</dbReference>
<keyword evidence="6" id="KW-0325">Glycoprotein</keyword>
<evidence type="ECO:0000256" key="3">
    <source>
        <dbReference type="ARBA" id="ARBA00022679"/>
    </source>
</evidence>
<dbReference type="GO" id="GO:0097363">
    <property type="term" value="F:protein O-acetylglucosaminyltransferase activity"/>
    <property type="evidence" value="ECO:0007669"/>
    <property type="project" value="UniProtKB-EC"/>
</dbReference>
<evidence type="ECO:0000256" key="7">
    <source>
        <dbReference type="ARBA" id="ARBA00040944"/>
    </source>
</evidence>
<keyword evidence="5" id="KW-0256">Endoplasmic reticulum</keyword>
<keyword evidence="2" id="KW-0328">Glycosyltransferase</keyword>